<dbReference type="EnsemblMetazoa" id="PPA28714.1">
    <property type="protein sequence ID" value="PPA28714.1"/>
    <property type="gene ID" value="WBGene00118268"/>
</dbReference>
<evidence type="ECO:0000313" key="4">
    <source>
        <dbReference type="Proteomes" id="UP000005239"/>
    </source>
</evidence>
<evidence type="ECO:0000313" key="3">
    <source>
        <dbReference type="EnsemblMetazoa" id="PPA28714.1"/>
    </source>
</evidence>
<reference evidence="4" key="1">
    <citation type="journal article" date="2008" name="Nat. Genet.">
        <title>The Pristionchus pacificus genome provides a unique perspective on nematode lifestyle and parasitism.</title>
        <authorList>
            <person name="Dieterich C."/>
            <person name="Clifton S.W."/>
            <person name="Schuster L.N."/>
            <person name="Chinwalla A."/>
            <person name="Delehaunty K."/>
            <person name="Dinkelacker I."/>
            <person name="Fulton L."/>
            <person name="Fulton R."/>
            <person name="Godfrey J."/>
            <person name="Minx P."/>
            <person name="Mitreva M."/>
            <person name="Roeseler W."/>
            <person name="Tian H."/>
            <person name="Witte H."/>
            <person name="Yang S.P."/>
            <person name="Wilson R.K."/>
            <person name="Sommer R.J."/>
        </authorList>
    </citation>
    <scope>NUCLEOTIDE SEQUENCE [LARGE SCALE GENOMIC DNA]</scope>
    <source>
        <strain evidence="4">PS312</strain>
    </source>
</reference>
<dbReference type="PROSITE" id="PS51718">
    <property type="entry name" value="G_DYNAMIN_2"/>
    <property type="match status" value="1"/>
</dbReference>
<dbReference type="Pfam" id="PF00350">
    <property type="entry name" value="Dynamin_N"/>
    <property type="match status" value="1"/>
</dbReference>
<dbReference type="AlphaFoldDB" id="A0A2A6CZI0"/>
<dbReference type="Gene3D" id="2.170.140.10">
    <property type="entry name" value="Chitin binding domain"/>
    <property type="match status" value="1"/>
</dbReference>
<keyword evidence="4" id="KW-1185">Reference proteome</keyword>
<dbReference type="InterPro" id="IPR036508">
    <property type="entry name" value="Chitin-bd_dom_sf"/>
</dbReference>
<dbReference type="InterPro" id="IPR045063">
    <property type="entry name" value="Dynamin_N"/>
</dbReference>
<organism evidence="3 4">
    <name type="scientific">Pristionchus pacificus</name>
    <name type="common">Parasitic nematode worm</name>
    <dbReference type="NCBI Taxonomy" id="54126"/>
    <lineage>
        <taxon>Eukaryota</taxon>
        <taxon>Metazoa</taxon>
        <taxon>Ecdysozoa</taxon>
        <taxon>Nematoda</taxon>
        <taxon>Chromadorea</taxon>
        <taxon>Rhabditida</taxon>
        <taxon>Rhabditina</taxon>
        <taxon>Diplogasteromorpha</taxon>
        <taxon>Diplogasteroidea</taxon>
        <taxon>Neodiplogasteridae</taxon>
        <taxon>Pristionchus</taxon>
    </lineage>
</organism>
<dbReference type="SUPFAM" id="SSF57625">
    <property type="entry name" value="Invertebrate chitin-binding proteins"/>
    <property type="match status" value="1"/>
</dbReference>
<dbReference type="Gene3D" id="3.40.50.300">
    <property type="entry name" value="P-loop containing nucleotide triphosphate hydrolases"/>
    <property type="match status" value="1"/>
</dbReference>
<name>A0A2A6CZI0_PRIPA</name>
<keyword evidence="2" id="KW-0342">GTP-binding</keyword>
<dbReference type="SMART" id="SM00494">
    <property type="entry name" value="ChtBD2"/>
    <property type="match status" value="2"/>
</dbReference>
<dbReference type="InterPro" id="IPR027417">
    <property type="entry name" value="P-loop_NTPase"/>
</dbReference>
<dbReference type="InterPro" id="IPR002557">
    <property type="entry name" value="Chitin-bd_dom"/>
</dbReference>
<accession>A0A8R1YRR3</accession>
<sequence length="571" mass="63353">MFTPAPPLSSFFILHSTLNVSLAPSPIEGSKSNSKRVEHLFHSPSLPSLPSMKDSDCRYCFNRPDDLYSSGCSRTYVQCANGMAFNQLCQEGLVFIQSSGCVTMHVPYAPSPSSSSPPLYRDEPSGVIIDFSTLSNDRYTSGCTHTFVQFANGAAAPLECPAGLVFDKRVDQCVWPESSSSMDSSSLSTASLLIRPSDVPSTVYDVKEEKDEMVTDAPLPEVSKDGSVCTGTGRRAMGKCSSGFVLEERWLEGDRLVNLYSMRRLDFVCTIWMDEPTVADTVTSQQDISSPEYNRLPLSLSTNSKLPSRPVPEWIPGPNWPTQYQNGYQLVPTYPTSGYQSAPQSSQYQNGYGMESVPLYSSFDDSPLSSQSHSSPLCDIVSFRRVSACSPSFDSFSSTARQWIRRIPGKSHRFDSTFLHKKGYRFTDFDAVRKEIKDETDRRTGQNKRISPHPINVRVFSPHVVNLTLIDLSGLTKVPVGDQPIDVEHHIKEMITTYISRETCLILAVTPANSDLATSDSLKLAKEVDPQGLRTIRVLTKLDLMDQGTDAREILENRLFTLRRGYVGVVN</sequence>
<dbReference type="PANTHER" id="PTHR11566:SF212">
    <property type="entry name" value="DYNAMIN"/>
    <property type="match status" value="1"/>
</dbReference>
<dbReference type="PANTHER" id="PTHR11566">
    <property type="entry name" value="DYNAMIN"/>
    <property type="match status" value="1"/>
</dbReference>
<evidence type="ECO:0000256" key="1">
    <source>
        <dbReference type="ARBA" id="ARBA00022741"/>
    </source>
</evidence>
<dbReference type="InterPro" id="IPR030381">
    <property type="entry name" value="G_DYNAMIN_dom"/>
</dbReference>
<keyword evidence="1" id="KW-0547">Nucleotide-binding</keyword>
<dbReference type="OrthoDB" id="5914859at2759"/>
<dbReference type="SUPFAM" id="SSF52540">
    <property type="entry name" value="P-loop containing nucleoside triphosphate hydrolases"/>
    <property type="match status" value="1"/>
</dbReference>
<reference evidence="3" key="2">
    <citation type="submission" date="2022-06" db="UniProtKB">
        <authorList>
            <consortium name="EnsemblMetazoa"/>
        </authorList>
    </citation>
    <scope>IDENTIFICATION</scope>
    <source>
        <strain evidence="3">PS312</strain>
    </source>
</reference>
<dbReference type="InterPro" id="IPR001401">
    <property type="entry name" value="Dynamin_GTPase"/>
</dbReference>
<evidence type="ECO:0000256" key="2">
    <source>
        <dbReference type="ARBA" id="ARBA00023134"/>
    </source>
</evidence>
<dbReference type="CDD" id="cd08771">
    <property type="entry name" value="DLP_1"/>
    <property type="match status" value="1"/>
</dbReference>
<dbReference type="Pfam" id="PF01607">
    <property type="entry name" value="CBM_14"/>
    <property type="match status" value="2"/>
</dbReference>
<dbReference type="PRINTS" id="PR00195">
    <property type="entry name" value="DYNAMIN"/>
</dbReference>
<gene>
    <name evidence="3" type="primary">WBGene00118268</name>
</gene>
<dbReference type="GO" id="GO:0005525">
    <property type="term" value="F:GTP binding"/>
    <property type="evidence" value="ECO:0007669"/>
    <property type="project" value="UniProtKB-KW"/>
</dbReference>
<accession>A0A2A6CZI0</accession>
<dbReference type="GO" id="GO:0005576">
    <property type="term" value="C:extracellular region"/>
    <property type="evidence" value="ECO:0007669"/>
    <property type="project" value="InterPro"/>
</dbReference>
<dbReference type="GO" id="GO:0008061">
    <property type="term" value="F:chitin binding"/>
    <property type="evidence" value="ECO:0007669"/>
    <property type="project" value="InterPro"/>
</dbReference>
<dbReference type="Proteomes" id="UP000005239">
    <property type="component" value="Unassembled WGS sequence"/>
</dbReference>
<proteinExistence type="predicted"/>
<dbReference type="GO" id="GO:0003924">
    <property type="term" value="F:GTPase activity"/>
    <property type="evidence" value="ECO:0007669"/>
    <property type="project" value="InterPro"/>
</dbReference>
<protein>
    <submittedName>
        <fullName evidence="3">Carbohydrate-binding protein</fullName>
    </submittedName>
</protein>
<dbReference type="SMART" id="SM00053">
    <property type="entry name" value="DYNc"/>
    <property type="match status" value="1"/>
</dbReference>
<dbReference type="InterPro" id="IPR022812">
    <property type="entry name" value="Dynamin"/>
</dbReference>